<dbReference type="Gene3D" id="2.60.40.10">
    <property type="entry name" value="Immunoglobulins"/>
    <property type="match status" value="1"/>
</dbReference>
<dbReference type="CDD" id="cd00075">
    <property type="entry name" value="HATPase"/>
    <property type="match status" value="1"/>
</dbReference>
<evidence type="ECO:0000256" key="4">
    <source>
        <dbReference type="ARBA" id="ARBA00023015"/>
    </source>
</evidence>
<dbReference type="SUPFAM" id="SSF50998">
    <property type="entry name" value="Quinoprotein alcohol dehydrogenase-like"/>
    <property type="match status" value="1"/>
</dbReference>
<keyword evidence="6" id="KW-0804">Transcription</keyword>
<feature type="domain" description="Response regulatory" evidence="10">
    <location>
        <begin position="1075"/>
        <end position="1190"/>
    </location>
</feature>
<dbReference type="GO" id="GO:0043565">
    <property type="term" value="F:sequence-specific DNA binding"/>
    <property type="evidence" value="ECO:0007669"/>
    <property type="project" value="InterPro"/>
</dbReference>
<dbReference type="GO" id="GO:0000155">
    <property type="term" value="F:phosphorelay sensor kinase activity"/>
    <property type="evidence" value="ECO:0007669"/>
    <property type="project" value="InterPro"/>
</dbReference>
<dbReference type="CDD" id="cd17574">
    <property type="entry name" value="REC_OmpR"/>
    <property type="match status" value="1"/>
</dbReference>
<evidence type="ECO:0000256" key="2">
    <source>
        <dbReference type="ARBA" id="ARBA00012438"/>
    </source>
</evidence>
<dbReference type="PROSITE" id="PS00041">
    <property type="entry name" value="HTH_ARAC_FAMILY_1"/>
    <property type="match status" value="1"/>
</dbReference>
<sequence>MNHLFRILVLVITIAQADFLCGQTFSVMRKYDVKTGLSDNTVRTIMQDSTGYIWLGTKDGINRCNGTEFTKFADSVDSSNNTLINVLKLYPHIDRVNIWTATTDGLYLFNTQSKDFTLFGEKTDLGVSVVGTVNDLCYDDDGRLWIGTSRGLFVYNEKKGQLRRYVKSQVEPTSIPDNQVISVFKDSSGTLWFGTRQGLARYKKASDNFAVYRLPRLTKVSHPFEISTLMETADGEIWIGTRYDGLLHLDRSDGSFSAYPVVATYQNNTWIRALFQYSSNVFFIGTEDGLFLFRQKEKTIHKLEAFGSKCIYSFSRDREGGVWVGTYFDGVYYISPQSNYIKWYYEKHKQNSLSGNAVSQFSEDSEGNLWIATENGGLNYFNPRTEEFTRYMANGSSTNVSHNNIHALLLDDHQLWIGTFSRGIDIMNLKTRSVVKNYLYNMNDSNSIPHNHIYSLYKNRRGEIFVGTMGGFCQFLPEINKFHRFEKLKDVFVYDMLEDSAGILWIATKGDGIWRYDRRTGGFKNYKHSVSDSGSLSNNRVVRVYIDRIGQLWFCTEGGGISRYDYDSDSFVNYNYRKKLYSHVIYGILDDKDGNLWLSSNYGIIKYNPLTEESKLYTHEDGLQSNLFNFRSSLKASNGLFYFGGVEGFNCFYPDKLYTNTVKPTAVISSINLHDSSGSAGTHKINISRQSEFTVDYHISSFEIEYECLSFVAPSKNRYAYKIDQVHDDWVYTDKHSVTFMDLPSGTYKFMVKAANNDGVWSDNPCFINLHIEAPFWKTISAKIVYVFLLLFSAYLLLLRYSKKQSEKREREKKDMELMMEQEMYRSKIQFFTHVAHEIKTPVSLIKAPLEAIFESGTWSEETEANLSIIRQNTNRLLELIKQLLNFRKVDQEGYKLSYSEVDINSFMKDIIRRFTSFSSSVTIQTKFAQEHLIYNVDAEALTKIVSNLLTNAFKYARNEIWVSAGEAVVEDAVMLEISVGDDGPGVTETEAAKIFEPFYRSGNNNSAETGFGIGLSLVKLLVDKLGGKISVGKSSQGGFLLTIHLPKAEVSVTKLADNRNEHEFYGHFEIYECNLLIVEDTHDMLEFLLKNLGYNYNVLGATNGKEALKILHNNTIDIIISDIVMPEMDGFELLNAVRADKMLCHIPFILLSAQSSVNSKITGLDYGADAYIDKPFSLSHIKATIDNLLKNRKVLFERFASMSNLEYGQGEIKRSDLEWLEQVNEIIIRNFTNESFTVDILASEMALSRSNLQRKLKGVTGLPPIDYIRLVRLKSAAQFLKEGKYRVNEVCYLVGFSNHSYFARCFQKQFGVLPKDYMKGS</sequence>
<dbReference type="InterPro" id="IPR004358">
    <property type="entry name" value="Sig_transdc_His_kin-like_C"/>
</dbReference>
<dbReference type="Pfam" id="PF02518">
    <property type="entry name" value="HATPase_c"/>
    <property type="match status" value="1"/>
</dbReference>
<dbReference type="Gene3D" id="1.10.287.130">
    <property type="match status" value="1"/>
</dbReference>
<dbReference type="SUPFAM" id="SSF52172">
    <property type="entry name" value="CheY-like"/>
    <property type="match status" value="1"/>
</dbReference>
<dbReference type="PANTHER" id="PTHR43547">
    <property type="entry name" value="TWO-COMPONENT HISTIDINE KINASE"/>
    <property type="match status" value="1"/>
</dbReference>
<evidence type="ECO:0000256" key="6">
    <source>
        <dbReference type="ARBA" id="ARBA00023163"/>
    </source>
</evidence>
<feature type="domain" description="Histidine kinase" evidence="9">
    <location>
        <begin position="834"/>
        <end position="1050"/>
    </location>
</feature>
<evidence type="ECO:0000313" key="11">
    <source>
        <dbReference type="EMBL" id="RGX10668.1"/>
    </source>
</evidence>
<dbReference type="InterPro" id="IPR011047">
    <property type="entry name" value="Quinoprotein_ADH-like_sf"/>
</dbReference>
<organism evidence="11 12">
    <name type="scientific">Bacteroides ovatus</name>
    <dbReference type="NCBI Taxonomy" id="28116"/>
    <lineage>
        <taxon>Bacteria</taxon>
        <taxon>Pseudomonadati</taxon>
        <taxon>Bacteroidota</taxon>
        <taxon>Bacteroidia</taxon>
        <taxon>Bacteroidales</taxon>
        <taxon>Bacteroidaceae</taxon>
        <taxon>Bacteroides</taxon>
    </lineage>
</organism>
<gene>
    <name evidence="11" type="ORF">DWV35_09195</name>
</gene>
<dbReference type="PANTHER" id="PTHR43547:SF2">
    <property type="entry name" value="HYBRID SIGNAL TRANSDUCTION HISTIDINE KINASE C"/>
    <property type="match status" value="1"/>
</dbReference>
<dbReference type="Pfam" id="PF00512">
    <property type="entry name" value="HisKA"/>
    <property type="match status" value="1"/>
</dbReference>
<dbReference type="SUPFAM" id="SSF46689">
    <property type="entry name" value="Homeodomain-like"/>
    <property type="match status" value="1"/>
</dbReference>
<feature type="modified residue" description="4-aspartylphosphate" evidence="7">
    <location>
        <position position="1123"/>
    </location>
</feature>
<dbReference type="InterPro" id="IPR009057">
    <property type="entry name" value="Homeodomain-like_sf"/>
</dbReference>
<protein>
    <recommendedName>
        <fullName evidence="2">histidine kinase</fullName>
        <ecNumber evidence="2">2.7.13.3</ecNumber>
    </recommendedName>
</protein>
<keyword evidence="3 7" id="KW-0597">Phosphoprotein</keyword>
<dbReference type="InterPro" id="IPR036097">
    <property type="entry name" value="HisK_dim/P_sf"/>
</dbReference>
<dbReference type="InterPro" id="IPR011110">
    <property type="entry name" value="Reg_prop"/>
</dbReference>
<dbReference type="SMART" id="SM00342">
    <property type="entry name" value="HTH_ARAC"/>
    <property type="match status" value="1"/>
</dbReference>
<reference evidence="11 12" key="1">
    <citation type="submission" date="2018-08" db="EMBL/GenBank/DDBJ databases">
        <title>A genome reference for cultivated species of the human gut microbiota.</title>
        <authorList>
            <person name="Zou Y."/>
            <person name="Xue W."/>
            <person name="Luo G."/>
        </authorList>
    </citation>
    <scope>NUCLEOTIDE SEQUENCE [LARGE SCALE GENOMIC DNA]</scope>
    <source>
        <strain evidence="11 12">AF04-46</strain>
    </source>
</reference>
<dbReference type="Pfam" id="PF07495">
    <property type="entry name" value="Y_Y_Y"/>
    <property type="match status" value="1"/>
</dbReference>
<dbReference type="PROSITE" id="PS50109">
    <property type="entry name" value="HIS_KIN"/>
    <property type="match status" value="1"/>
</dbReference>
<dbReference type="PRINTS" id="PR00344">
    <property type="entry name" value="BCTRLSENSOR"/>
</dbReference>
<dbReference type="Pfam" id="PF00072">
    <property type="entry name" value="Response_reg"/>
    <property type="match status" value="1"/>
</dbReference>
<evidence type="ECO:0000259" key="8">
    <source>
        <dbReference type="PROSITE" id="PS01124"/>
    </source>
</evidence>
<dbReference type="SUPFAM" id="SSF63829">
    <property type="entry name" value="Calcium-dependent phosphotriesterase"/>
    <property type="match status" value="1"/>
</dbReference>
<dbReference type="Proteomes" id="UP000286031">
    <property type="component" value="Unassembled WGS sequence"/>
</dbReference>
<dbReference type="SUPFAM" id="SSF47384">
    <property type="entry name" value="Homodimeric domain of signal transducing histidine kinase"/>
    <property type="match status" value="1"/>
</dbReference>
<dbReference type="EC" id="2.7.13.3" evidence="2"/>
<name>A0A413ESS8_BACOV</name>
<dbReference type="SMART" id="SM00388">
    <property type="entry name" value="HisKA"/>
    <property type="match status" value="1"/>
</dbReference>
<accession>A0A413ESS8</accession>
<dbReference type="InterPro" id="IPR005467">
    <property type="entry name" value="His_kinase_dom"/>
</dbReference>
<dbReference type="PROSITE" id="PS50110">
    <property type="entry name" value="RESPONSE_REGULATORY"/>
    <property type="match status" value="1"/>
</dbReference>
<dbReference type="SMART" id="SM00448">
    <property type="entry name" value="REC"/>
    <property type="match status" value="1"/>
</dbReference>
<dbReference type="InterPro" id="IPR015943">
    <property type="entry name" value="WD40/YVTN_repeat-like_dom_sf"/>
</dbReference>
<evidence type="ECO:0000259" key="10">
    <source>
        <dbReference type="PROSITE" id="PS50110"/>
    </source>
</evidence>
<evidence type="ECO:0000256" key="5">
    <source>
        <dbReference type="ARBA" id="ARBA00023125"/>
    </source>
</evidence>
<evidence type="ECO:0000256" key="3">
    <source>
        <dbReference type="ARBA" id="ARBA00022553"/>
    </source>
</evidence>
<dbReference type="RefSeq" id="WP_117513344.1">
    <property type="nucleotide sequence ID" value="NZ_JAQCPI010000008.1"/>
</dbReference>
<dbReference type="InterPro" id="IPR011006">
    <property type="entry name" value="CheY-like_superfamily"/>
</dbReference>
<dbReference type="InterPro" id="IPR018060">
    <property type="entry name" value="HTH_AraC"/>
</dbReference>
<dbReference type="InterPro" id="IPR036890">
    <property type="entry name" value="HATPase_C_sf"/>
</dbReference>
<dbReference type="CDD" id="cd00082">
    <property type="entry name" value="HisKA"/>
    <property type="match status" value="1"/>
</dbReference>
<dbReference type="InterPro" id="IPR003594">
    <property type="entry name" value="HATPase_dom"/>
</dbReference>
<proteinExistence type="predicted"/>
<dbReference type="InterPro" id="IPR011123">
    <property type="entry name" value="Y_Y_Y"/>
</dbReference>
<comment type="caution">
    <text evidence="11">The sequence shown here is derived from an EMBL/GenBank/DDBJ whole genome shotgun (WGS) entry which is preliminary data.</text>
</comment>
<dbReference type="EMBL" id="QSBI01000009">
    <property type="protein sequence ID" value="RGX10668.1"/>
    <property type="molecule type" value="Genomic_DNA"/>
</dbReference>
<feature type="domain" description="HTH araC/xylS-type" evidence="8">
    <location>
        <begin position="1222"/>
        <end position="1321"/>
    </location>
</feature>
<dbReference type="GO" id="GO:0003700">
    <property type="term" value="F:DNA-binding transcription factor activity"/>
    <property type="evidence" value="ECO:0007669"/>
    <property type="project" value="InterPro"/>
</dbReference>
<keyword evidence="4" id="KW-0805">Transcription regulation</keyword>
<dbReference type="Gene3D" id="3.30.565.10">
    <property type="entry name" value="Histidine kinase-like ATPase, C-terminal domain"/>
    <property type="match status" value="1"/>
</dbReference>
<evidence type="ECO:0000259" key="9">
    <source>
        <dbReference type="PROSITE" id="PS50109"/>
    </source>
</evidence>
<comment type="catalytic activity">
    <reaction evidence="1">
        <text>ATP + protein L-histidine = ADP + protein N-phospho-L-histidine.</text>
        <dbReference type="EC" id="2.7.13.3"/>
    </reaction>
</comment>
<dbReference type="SMART" id="SM00387">
    <property type="entry name" value="HATPase_c"/>
    <property type="match status" value="1"/>
</dbReference>
<evidence type="ECO:0000313" key="12">
    <source>
        <dbReference type="Proteomes" id="UP000286031"/>
    </source>
</evidence>
<dbReference type="Pfam" id="PF12833">
    <property type="entry name" value="HTH_18"/>
    <property type="match status" value="1"/>
</dbReference>
<keyword evidence="5" id="KW-0238">DNA-binding</keyword>
<dbReference type="FunFam" id="1.10.287.130:FF:000045">
    <property type="entry name" value="Two-component system sensor histidine kinase/response regulator"/>
    <property type="match status" value="1"/>
</dbReference>
<evidence type="ECO:0000256" key="1">
    <source>
        <dbReference type="ARBA" id="ARBA00000085"/>
    </source>
</evidence>
<dbReference type="Gene3D" id="1.10.10.60">
    <property type="entry name" value="Homeodomain-like"/>
    <property type="match status" value="2"/>
</dbReference>
<dbReference type="InterPro" id="IPR018062">
    <property type="entry name" value="HTH_AraC-typ_CS"/>
</dbReference>
<keyword evidence="11" id="KW-0418">Kinase</keyword>
<dbReference type="Pfam" id="PF07494">
    <property type="entry name" value="Reg_prop"/>
    <property type="match status" value="5"/>
</dbReference>
<dbReference type="InterPro" id="IPR013783">
    <property type="entry name" value="Ig-like_fold"/>
</dbReference>
<dbReference type="SUPFAM" id="SSF55874">
    <property type="entry name" value="ATPase domain of HSP90 chaperone/DNA topoisomerase II/histidine kinase"/>
    <property type="match status" value="1"/>
</dbReference>
<dbReference type="PROSITE" id="PS01124">
    <property type="entry name" value="HTH_ARAC_FAMILY_2"/>
    <property type="match status" value="1"/>
</dbReference>
<keyword evidence="11" id="KW-0808">Transferase</keyword>
<dbReference type="Gene3D" id="2.130.10.10">
    <property type="entry name" value="YVTN repeat-like/Quinoprotein amine dehydrogenase"/>
    <property type="match status" value="3"/>
</dbReference>
<evidence type="ECO:0000256" key="7">
    <source>
        <dbReference type="PROSITE-ProRule" id="PRU00169"/>
    </source>
</evidence>
<dbReference type="InterPro" id="IPR001789">
    <property type="entry name" value="Sig_transdc_resp-reg_receiver"/>
</dbReference>
<dbReference type="InterPro" id="IPR003661">
    <property type="entry name" value="HisK_dim/P_dom"/>
</dbReference>
<dbReference type="Gene3D" id="3.40.50.2300">
    <property type="match status" value="1"/>
</dbReference>